<dbReference type="InterPro" id="IPR003118">
    <property type="entry name" value="Pointed_dom"/>
</dbReference>
<dbReference type="PROSITE" id="PS51433">
    <property type="entry name" value="PNT"/>
    <property type="match status" value="1"/>
</dbReference>
<feature type="compositionally biased region" description="Basic and acidic residues" evidence="4">
    <location>
        <begin position="102"/>
        <end position="111"/>
    </location>
</feature>
<dbReference type="SUPFAM" id="SSF47769">
    <property type="entry name" value="SAM/Pointed domain"/>
    <property type="match status" value="1"/>
</dbReference>
<evidence type="ECO:0000256" key="3">
    <source>
        <dbReference type="RuleBase" id="RU004019"/>
    </source>
</evidence>
<dbReference type="FunFam" id="1.10.10.10:FF:001336">
    <property type="entry name" value="Epithelium specific ets factor 3, ese3, putative"/>
    <property type="match status" value="1"/>
</dbReference>
<feature type="domain" description="ETS" evidence="5">
    <location>
        <begin position="291"/>
        <end position="373"/>
    </location>
</feature>
<dbReference type="PROSITE" id="PS50061">
    <property type="entry name" value="ETS_DOMAIN_3"/>
    <property type="match status" value="1"/>
</dbReference>
<dbReference type="GO" id="GO:0000981">
    <property type="term" value="F:DNA-binding transcription factor activity, RNA polymerase II-specific"/>
    <property type="evidence" value="ECO:0007669"/>
    <property type="project" value="TreeGrafter"/>
</dbReference>
<dbReference type="GO" id="GO:0030154">
    <property type="term" value="P:cell differentiation"/>
    <property type="evidence" value="ECO:0007669"/>
    <property type="project" value="TreeGrafter"/>
</dbReference>
<dbReference type="InterPro" id="IPR013761">
    <property type="entry name" value="SAM/pointed_sf"/>
</dbReference>
<dbReference type="InterPro" id="IPR036388">
    <property type="entry name" value="WH-like_DNA-bd_sf"/>
</dbReference>
<feature type="compositionally biased region" description="Basic residues" evidence="4">
    <location>
        <begin position="86"/>
        <end position="101"/>
    </location>
</feature>
<dbReference type="SMART" id="SM00251">
    <property type="entry name" value="SAM_PNT"/>
    <property type="match status" value="1"/>
</dbReference>
<sequence length="396" mass="45163">MEGISHAIPRIRTLNSKCNIIHVSGQWTRRNNVLVIIVTDSSGASVAVAGCGEEEKMWEPNYMSQVRTDVFSSYDYSPVYPPPPHGHGHGHGHGGHGHGHGHGRDYRDPEGYHPCGQPPPHPPPLRPAHTAHPPHPHPPHNPPPAPRPHYIRHQVDSQPPNDDELANKFEQWKVTPVKLWSELDVMYWMMATAESLGVSFQEVALEKFGGMCGENLLSLSEEDFIAYDNRYGSHLYASLSELRSEPETSMSYQEEDSDSGAEVEAPPSVKRKPGRPRTSNKHKKKRDQKLGRLWEFIRDLLFNEKYCPSFICWDNYEEGTFRFVQSNQVAKLWGTIKGNTKMNYEKFSRAMRYYYKSEIFLPVEGRRLVYQFGPKATGWKTDDPNFQKSKLTSKSV</sequence>
<dbReference type="InterPro" id="IPR036390">
    <property type="entry name" value="WH_DNA-bd_sf"/>
</dbReference>
<feature type="domain" description="PNT" evidence="6">
    <location>
        <begin position="159"/>
        <end position="246"/>
    </location>
</feature>
<dbReference type="PANTHER" id="PTHR11849">
    <property type="entry name" value="ETS"/>
    <property type="match status" value="1"/>
</dbReference>
<organism evidence="7 8">
    <name type="scientific">Bemisia tabaci</name>
    <name type="common">Sweetpotato whitefly</name>
    <name type="synonym">Aleurodes tabaci</name>
    <dbReference type="NCBI Taxonomy" id="7038"/>
    <lineage>
        <taxon>Eukaryota</taxon>
        <taxon>Metazoa</taxon>
        <taxon>Ecdysozoa</taxon>
        <taxon>Arthropoda</taxon>
        <taxon>Hexapoda</taxon>
        <taxon>Insecta</taxon>
        <taxon>Pterygota</taxon>
        <taxon>Neoptera</taxon>
        <taxon>Paraneoptera</taxon>
        <taxon>Hemiptera</taxon>
        <taxon>Sternorrhyncha</taxon>
        <taxon>Aleyrodoidea</taxon>
        <taxon>Aleyrodidae</taxon>
        <taxon>Aleyrodinae</taxon>
        <taxon>Bemisia</taxon>
    </lineage>
</organism>
<reference evidence="7" key="1">
    <citation type="submission" date="2021-12" db="EMBL/GenBank/DDBJ databases">
        <authorList>
            <person name="King R."/>
        </authorList>
    </citation>
    <scope>NUCLEOTIDE SEQUENCE</scope>
</reference>
<keyword evidence="2 3" id="KW-0238">DNA-binding</keyword>
<dbReference type="GO" id="GO:0005634">
    <property type="term" value="C:nucleus"/>
    <property type="evidence" value="ECO:0007669"/>
    <property type="project" value="UniProtKB-SubCell"/>
</dbReference>
<dbReference type="Gene3D" id="1.10.10.10">
    <property type="entry name" value="Winged helix-like DNA-binding domain superfamily/Winged helix DNA-binding domain"/>
    <property type="match status" value="1"/>
</dbReference>
<feature type="compositionally biased region" description="Pro residues" evidence="4">
    <location>
        <begin position="116"/>
        <end position="126"/>
    </location>
</feature>
<dbReference type="Pfam" id="PF00178">
    <property type="entry name" value="Ets"/>
    <property type="match status" value="1"/>
</dbReference>
<feature type="compositionally biased region" description="Basic residues" evidence="4">
    <location>
        <begin position="269"/>
        <end position="286"/>
    </location>
</feature>
<evidence type="ECO:0000256" key="4">
    <source>
        <dbReference type="SAM" id="MobiDB-lite"/>
    </source>
</evidence>
<gene>
    <name evidence="7" type="ORF">BEMITA_LOCUS7109</name>
</gene>
<dbReference type="InterPro" id="IPR046328">
    <property type="entry name" value="ETS_fam"/>
</dbReference>
<proteinExistence type="inferred from homology"/>
<evidence type="ECO:0000313" key="8">
    <source>
        <dbReference type="Proteomes" id="UP001152759"/>
    </source>
</evidence>
<dbReference type="SMART" id="SM00413">
    <property type="entry name" value="ETS"/>
    <property type="match status" value="1"/>
</dbReference>
<feature type="region of interest" description="Disordered" evidence="4">
    <location>
        <begin position="77"/>
        <end position="164"/>
    </location>
</feature>
<comment type="similarity">
    <text evidence="1 3">Belongs to the ETS family.</text>
</comment>
<feature type="region of interest" description="Disordered" evidence="4">
    <location>
        <begin position="247"/>
        <end position="286"/>
    </location>
</feature>
<evidence type="ECO:0000256" key="2">
    <source>
        <dbReference type="ARBA" id="ARBA00023125"/>
    </source>
</evidence>
<dbReference type="EMBL" id="OU963865">
    <property type="protein sequence ID" value="CAH0388176.1"/>
    <property type="molecule type" value="Genomic_DNA"/>
</dbReference>
<name>A0A9P0A7G8_BEMTA</name>
<dbReference type="Gene3D" id="1.10.150.50">
    <property type="entry name" value="Transcription Factor, Ets-1"/>
    <property type="match status" value="1"/>
</dbReference>
<dbReference type="GO" id="GO:0043565">
    <property type="term" value="F:sequence-specific DNA binding"/>
    <property type="evidence" value="ECO:0007669"/>
    <property type="project" value="InterPro"/>
</dbReference>
<evidence type="ECO:0000259" key="5">
    <source>
        <dbReference type="PROSITE" id="PS50061"/>
    </source>
</evidence>
<dbReference type="SUPFAM" id="SSF46785">
    <property type="entry name" value="Winged helix' DNA-binding domain"/>
    <property type="match status" value="1"/>
</dbReference>
<dbReference type="Proteomes" id="UP001152759">
    <property type="component" value="Chromosome 4"/>
</dbReference>
<dbReference type="PANTHER" id="PTHR11849:SF190">
    <property type="entry name" value="ETS-DOMAIN PROTEIN"/>
    <property type="match status" value="1"/>
</dbReference>
<dbReference type="InterPro" id="IPR000418">
    <property type="entry name" value="Ets_dom"/>
</dbReference>
<accession>A0A9P0A7G8</accession>
<dbReference type="PRINTS" id="PR00454">
    <property type="entry name" value="ETSDOMAIN"/>
</dbReference>
<evidence type="ECO:0000256" key="1">
    <source>
        <dbReference type="ARBA" id="ARBA00005562"/>
    </source>
</evidence>
<keyword evidence="3" id="KW-0539">Nucleus</keyword>
<dbReference type="Pfam" id="PF02198">
    <property type="entry name" value="SAM_PNT"/>
    <property type="match status" value="1"/>
</dbReference>
<evidence type="ECO:0000259" key="6">
    <source>
        <dbReference type="PROSITE" id="PS51433"/>
    </source>
</evidence>
<comment type="subcellular location">
    <subcellularLocation>
        <location evidence="3">Nucleus</location>
    </subcellularLocation>
</comment>
<evidence type="ECO:0000313" key="7">
    <source>
        <dbReference type="EMBL" id="CAH0388176.1"/>
    </source>
</evidence>
<keyword evidence="8" id="KW-1185">Reference proteome</keyword>
<evidence type="ECO:0008006" key="9">
    <source>
        <dbReference type="Google" id="ProtNLM"/>
    </source>
</evidence>
<dbReference type="AlphaFoldDB" id="A0A9P0A7G8"/>
<protein>
    <recommendedName>
        <fullName evidence="9">ETS domain-containing protein</fullName>
    </recommendedName>
</protein>